<evidence type="ECO:0000313" key="1">
    <source>
        <dbReference type="EMBL" id="AWN04632.1"/>
    </source>
</evidence>
<sequence>MKDNEKLIEDARRDIGDADRCQALHITPATGTILRRLREVTNALEAAEKAHTPTDDKRESLGKAIWRAVLQECQGQFGGEPHATTWARGGYRNDVPVLCERCKRLIATLQNLDALRGATPSETQGGRCDHPEQDCANCGHQGDCATHNEPAMPAGPCDCKPQGEPDAEPSDAQVEAAWAVLERDGLTVLERGHVRAALRAAGGVR</sequence>
<dbReference type="EMBL" id="MH153813">
    <property type="protein sequence ID" value="AWN04632.1"/>
    <property type="molecule type" value="Genomic_DNA"/>
</dbReference>
<dbReference type="KEGG" id="vg:54992279"/>
<name>A0A2U8ULY3_9CAUD</name>
<dbReference type="Proteomes" id="UP000246514">
    <property type="component" value="Segment"/>
</dbReference>
<dbReference type="RefSeq" id="YP_009801752.1">
    <property type="nucleotide sequence ID" value="NC_047975.1"/>
</dbReference>
<protein>
    <submittedName>
        <fullName evidence="1">Uncharacterized protein</fullName>
    </submittedName>
</protein>
<organism evidence="1 2">
    <name type="scientific">Microbacterium phage Squash</name>
    <dbReference type="NCBI Taxonomy" id="2182357"/>
    <lineage>
        <taxon>Viruses</taxon>
        <taxon>Duplodnaviria</taxon>
        <taxon>Heunggongvirae</taxon>
        <taxon>Uroviricota</taxon>
        <taxon>Caudoviricetes</taxon>
        <taxon>Squashvirus</taxon>
        <taxon>Squashvirus squash</taxon>
    </lineage>
</organism>
<reference evidence="1 2" key="1">
    <citation type="submission" date="2018-04" db="EMBL/GenBank/DDBJ databases">
        <authorList>
            <person name="Fournier C.T."/>
            <person name="Kim C.J."/>
            <person name="Romero I.G."/>
            <person name="Sanchez M."/>
            <person name="Do N."/>
            <person name="Wu S."/>
            <person name="Mosier S.A."/>
            <person name="Wang J."/>
            <person name="Lund A."/>
            <person name="Moberg-Parker J."/>
            <person name="Stanton A.-C.J."/>
            <person name="Garlena R.A."/>
            <person name="Russell D.A."/>
            <person name="Pope W.H."/>
            <person name="Jacobs-Sera D."/>
            <person name="Hatfull G.F."/>
        </authorList>
    </citation>
    <scope>NUCLEOTIDE SEQUENCE [LARGE SCALE GENOMIC DNA]</scope>
</reference>
<evidence type="ECO:0000313" key="2">
    <source>
        <dbReference type="Proteomes" id="UP000246514"/>
    </source>
</evidence>
<accession>A0A2U8ULY3</accession>
<keyword evidence="2" id="KW-1185">Reference proteome</keyword>
<dbReference type="GeneID" id="54992279"/>
<gene>
    <name evidence="1" type="primary">13</name>
    <name evidence="1" type="ORF">PBI_SQUASH_13</name>
</gene>
<proteinExistence type="predicted"/>